<feature type="transmembrane region" description="Helical" evidence="3">
    <location>
        <begin position="14"/>
        <end position="35"/>
    </location>
</feature>
<dbReference type="InterPro" id="IPR003784">
    <property type="entry name" value="BioY"/>
</dbReference>
<evidence type="ECO:0000313" key="5">
    <source>
        <dbReference type="Proteomes" id="UP000007383"/>
    </source>
</evidence>
<dbReference type="KEGG" id="sfc:Spiaf_0981"/>
<keyword evidence="2" id="KW-0813">Transport</keyword>
<dbReference type="eggNOG" id="COG1268">
    <property type="taxonomic scope" value="Bacteria"/>
</dbReference>
<proteinExistence type="inferred from homology"/>
<dbReference type="OrthoDB" id="360536at2"/>
<sequence length="195" mass="19963">MTKPSDSLVDTQRIYRIAAAALCCAAIAAGSYISVPAGPVPFTLQTMFVLLTGLVLIPGWAAAALGAYLLMGGFGLPVFSAGSGGVGHLLGPTGGYLWAFLPAAVIIAWLQRVCENCIPQTSRIRTAAVDLLTVIVGTLIIYAGGVTQLAAVTGMAPGEAVAAGMLPFLMGDVIKMAAAVACAALMRPLFRRRGI</sequence>
<reference evidence="5" key="1">
    <citation type="journal article" date="2013" name="Stand. Genomic Sci.">
        <title>Complete genome sequence of the halophilic bacterium Spirochaeta africana type strain (Z-7692(T)) from the alkaline Lake Magadi in the East African Rift.</title>
        <authorList>
            <person name="Liolos K."/>
            <person name="Abt B."/>
            <person name="Scheuner C."/>
            <person name="Teshima H."/>
            <person name="Held B."/>
            <person name="Lapidus A."/>
            <person name="Nolan M."/>
            <person name="Lucas S."/>
            <person name="Deshpande S."/>
            <person name="Cheng J.F."/>
            <person name="Tapia R."/>
            <person name="Goodwin L.A."/>
            <person name="Pitluck S."/>
            <person name="Pagani I."/>
            <person name="Ivanova N."/>
            <person name="Mavromatis K."/>
            <person name="Mikhailova N."/>
            <person name="Huntemann M."/>
            <person name="Pati A."/>
            <person name="Chen A."/>
            <person name="Palaniappan K."/>
            <person name="Land M."/>
            <person name="Rohde M."/>
            <person name="Tindall B.J."/>
            <person name="Detter J.C."/>
            <person name="Goker M."/>
            <person name="Bristow J."/>
            <person name="Eisen J.A."/>
            <person name="Markowitz V."/>
            <person name="Hugenholtz P."/>
            <person name="Woyke T."/>
            <person name="Klenk H.P."/>
            <person name="Kyrpides N.C."/>
        </authorList>
    </citation>
    <scope>NUCLEOTIDE SEQUENCE</scope>
    <source>
        <strain evidence="5">ATCC 700263 / DSM 8902 / Z-7692</strain>
    </source>
</reference>
<comment type="subcellular location">
    <subcellularLocation>
        <location evidence="2">Cell membrane</location>
        <topology evidence="2">Multi-pass membrane protein</topology>
    </subcellularLocation>
</comment>
<evidence type="ECO:0000256" key="2">
    <source>
        <dbReference type="PIRNR" id="PIRNR016661"/>
    </source>
</evidence>
<keyword evidence="3" id="KW-0812">Transmembrane</keyword>
<keyword evidence="5" id="KW-1185">Reference proteome</keyword>
<gene>
    <name evidence="4" type="ordered locus">Spiaf_0981</name>
</gene>
<keyword evidence="2" id="KW-1003">Cell membrane</keyword>
<dbReference type="PANTHER" id="PTHR34295:SF1">
    <property type="entry name" value="BIOTIN TRANSPORTER BIOY"/>
    <property type="match status" value="1"/>
</dbReference>
<dbReference type="Gene3D" id="1.10.1760.20">
    <property type="match status" value="1"/>
</dbReference>
<protein>
    <recommendedName>
        <fullName evidence="2">Biotin transporter</fullName>
    </recommendedName>
</protein>
<feature type="transmembrane region" description="Helical" evidence="3">
    <location>
        <begin position="173"/>
        <end position="190"/>
    </location>
</feature>
<keyword evidence="2 3" id="KW-0472">Membrane</keyword>
<dbReference type="RefSeq" id="WP_014455064.1">
    <property type="nucleotide sequence ID" value="NC_017098.1"/>
</dbReference>
<dbReference type="GO" id="GO:0015225">
    <property type="term" value="F:biotin transmembrane transporter activity"/>
    <property type="evidence" value="ECO:0007669"/>
    <property type="project" value="UniProtKB-UniRule"/>
</dbReference>
<comment type="similarity">
    <text evidence="1 2">Belongs to the BioY family.</text>
</comment>
<name>H9UHS6_SPIAZ</name>
<dbReference type="PANTHER" id="PTHR34295">
    <property type="entry name" value="BIOTIN TRANSPORTER BIOY"/>
    <property type="match status" value="1"/>
</dbReference>
<feature type="transmembrane region" description="Helical" evidence="3">
    <location>
        <begin position="47"/>
        <end position="69"/>
    </location>
</feature>
<dbReference type="PIRSF" id="PIRSF016661">
    <property type="entry name" value="BioY"/>
    <property type="match status" value="1"/>
</dbReference>
<keyword evidence="3" id="KW-1133">Transmembrane helix</keyword>
<feature type="transmembrane region" description="Helical" evidence="3">
    <location>
        <begin position="131"/>
        <end position="153"/>
    </location>
</feature>
<dbReference type="GO" id="GO:0005886">
    <property type="term" value="C:plasma membrane"/>
    <property type="evidence" value="ECO:0007669"/>
    <property type="project" value="UniProtKB-SubCell"/>
</dbReference>
<organism evidence="4 5">
    <name type="scientific">Spirochaeta africana (strain ATCC 700263 / DSM 8902 / Z-7692)</name>
    <dbReference type="NCBI Taxonomy" id="889378"/>
    <lineage>
        <taxon>Bacteria</taxon>
        <taxon>Pseudomonadati</taxon>
        <taxon>Spirochaetota</taxon>
        <taxon>Spirochaetia</taxon>
        <taxon>Spirochaetales</taxon>
        <taxon>Spirochaetaceae</taxon>
        <taxon>Spirochaeta</taxon>
    </lineage>
</organism>
<accession>H9UHS6</accession>
<evidence type="ECO:0000313" key="4">
    <source>
        <dbReference type="EMBL" id="AFG37069.1"/>
    </source>
</evidence>
<dbReference type="HOGENOM" id="CLU_077931_1_1_12"/>
<dbReference type="AlphaFoldDB" id="H9UHS6"/>
<dbReference type="Proteomes" id="UP000007383">
    <property type="component" value="Chromosome"/>
</dbReference>
<evidence type="ECO:0000256" key="3">
    <source>
        <dbReference type="SAM" id="Phobius"/>
    </source>
</evidence>
<dbReference type="PATRIC" id="fig|889378.3.peg.985"/>
<feature type="transmembrane region" description="Helical" evidence="3">
    <location>
        <begin position="89"/>
        <end position="110"/>
    </location>
</feature>
<dbReference type="STRING" id="889378.Spiaf_0981"/>
<evidence type="ECO:0000256" key="1">
    <source>
        <dbReference type="ARBA" id="ARBA00010692"/>
    </source>
</evidence>
<dbReference type="EMBL" id="CP003282">
    <property type="protein sequence ID" value="AFG37069.1"/>
    <property type="molecule type" value="Genomic_DNA"/>
</dbReference>
<dbReference type="Pfam" id="PF02632">
    <property type="entry name" value="BioY"/>
    <property type="match status" value="1"/>
</dbReference>